<evidence type="ECO:0000256" key="3">
    <source>
        <dbReference type="ARBA" id="ARBA00023004"/>
    </source>
</evidence>
<dbReference type="Pfam" id="PF00149">
    <property type="entry name" value="Metallophos"/>
    <property type="match status" value="1"/>
</dbReference>
<keyword evidence="1" id="KW-0479">Metal-binding</keyword>
<protein>
    <submittedName>
        <fullName evidence="6">Metallophosphoesterase</fullName>
    </submittedName>
</protein>
<dbReference type="InterPro" id="IPR029052">
    <property type="entry name" value="Metallo-depent_PP-like"/>
</dbReference>
<dbReference type="SUPFAM" id="SSF56300">
    <property type="entry name" value="Metallo-dependent phosphatases"/>
    <property type="match status" value="1"/>
</dbReference>
<dbReference type="PANTHER" id="PTHR42988">
    <property type="entry name" value="PHOSPHOHYDROLASE"/>
    <property type="match status" value="1"/>
</dbReference>
<dbReference type="AlphaFoldDB" id="A0A5D0ME79"/>
<keyword evidence="3" id="KW-0408">Iron</keyword>
<organism evidence="6 7">
    <name type="scientific">Candidatus Mcinerneyibacterium aminivorans</name>
    <dbReference type="NCBI Taxonomy" id="2703815"/>
    <lineage>
        <taxon>Bacteria</taxon>
        <taxon>Candidatus Macinerneyibacteriota</taxon>
        <taxon>Candidatus Mcinerneyibacteria</taxon>
        <taxon>Candidatus Mcinerneyibacteriales</taxon>
        <taxon>Candidatus Mcinerneyibacteriaceae</taxon>
        <taxon>Candidatus Mcinerneyibacterium</taxon>
    </lineage>
</organism>
<keyword evidence="7" id="KW-1185">Reference proteome</keyword>
<dbReference type="InterPro" id="IPR004843">
    <property type="entry name" value="Calcineurin-like_PHP"/>
</dbReference>
<dbReference type="Proteomes" id="UP000324143">
    <property type="component" value="Unassembled WGS sequence"/>
</dbReference>
<comment type="caution">
    <text evidence="6">The sequence shown here is derived from an EMBL/GenBank/DDBJ whole genome shotgun (WGS) entry which is preliminary data.</text>
</comment>
<dbReference type="PANTHER" id="PTHR42988:SF2">
    <property type="entry name" value="CYCLIC NUCLEOTIDE PHOSPHODIESTERASE CBUA0032-RELATED"/>
    <property type="match status" value="1"/>
</dbReference>
<dbReference type="InterPro" id="IPR050884">
    <property type="entry name" value="CNP_phosphodiesterase-III"/>
</dbReference>
<gene>
    <name evidence="6" type="ORF">FXF47_07915</name>
</gene>
<evidence type="ECO:0000256" key="1">
    <source>
        <dbReference type="ARBA" id="ARBA00022723"/>
    </source>
</evidence>
<dbReference type="GO" id="GO:0046872">
    <property type="term" value="F:metal ion binding"/>
    <property type="evidence" value="ECO:0007669"/>
    <property type="project" value="UniProtKB-KW"/>
</dbReference>
<dbReference type="Gene3D" id="3.60.21.10">
    <property type="match status" value="1"/>
</dbReference>
<evidence type="ECO:0000313" key="7">
    <source>
        <dbReference type="Proteomes" id="UP000324143"/>
    </source>
</evidence>
<evidence type="ECO:0000256" key="2">
    <source>
        <dbReference type="ARBA" id="ARBA00022801"/>
    </source>
</evidence>
<proteinExistence type="inferred from homology"/>
<reference evidence="6" key="1">
    <citation type="submission" date="2019-08" db="EMBL/GenBank/DDBJ databases">
        <title>Genomic characterization of a novel candidate phylum (ARYD3) from a high temperature, high salinity tertiary oil reservoir in north central Oklahoma, USA.</title>
        <authorList>
            <person name="Youssef N.H."/>
            <person name="Yadav A."/>
            <person name="Elshahed M.S."/>
        </authorList>
    </citation>
    <scope>NUCLEOTIDE SEQUENCE [LARGE SCALE GENOMIC DNA]</scope>
    <source>
        <strain evidence="6">ARYD3</strain>
    </source>
</reference>
<comment type="similarity">
    <text evidence="4">Belongs to the cyclic nucleotide phosphodiesterase class-III family.</text>
</comment>
<keyword evidence="2" id="KW-0378">Hydrolase</keyword>
<accession>A0A5D0ME79</accession>
<dbReference type="GO" id="GO:0016787">
    <property type="term" value="F:hydrolase activity"/>
    <property type="evidence" value="ECO:0007669"/>
    <property type="project" value="UniProtKB-KW"/>
</dbReference>
<evidence type="ECO:0000313" key="6">
    <source>
        <dbReference type="EMBL" id="TYB30692.1"/>
    </source>
</evidence>
<evidence type="ECO:0000259" key="5">
    <source>
        <dbReference type="Pfam" id="PF00149"/>
    </source>
</evidence>
<name>A0A5D0ME79_9BACT</name>
<dbReference type="EMBL" id="VSIX01000089">
    <property type="protein sequence ID" value="TYB30692.1"/>
    <property type="molecule type" value="Genomic_DNA"/>
</dbReference>
<sequence>MLFFNKLLIHKLKVEFFFKNININYNNGQGVLIKKTIKFLILSLVVISFFSCSKKNFLYQKDKNIQNFLKEKPNYPDIKFVVASDFHYFSPDLGMEGKEFEKYINRDRKMIRESKFILDKFSEIAISLDFDFLIIPGDLTKDGEYKSHREVANYLKKIEKNGKDVYVICGNHDVNNYNAKGYKNSKTYRVKQTGYKQFKKIYSDFGYKESIYSDKHSLSYVVEINRDLWLIALDSCLWQFQSKLNKKSFTNGRINPPTLHWLENILIKSAKKNKKVILFMHHGLLEHFKKNSKYLKEYLVDDYKSLGKMLSFYNVKTVFTGHFHSQDITMEKYKNTIYDIETGSLVTYPSPYRIITINNSIMSIKSKKINSIDGIKDFQIYAKNHTKRSNKLLFQNILNEYPVKKKDVQILSDYLAESLLQHFSGDEKRINFNNYKDLSIFGKFAFFLKKDLPYSWQKDLIPEDNSLKINLITGEVIK</sequence>
<evidence type="ECO:0000256" key="4">
    <source>
        <dbReference type="ARBA" id="ARBA00025742"/>
    </source>
</evidence>
<feature type="domain" description="Calcineurin-like phosphoesterase" evidence="5">
    <location>
        <begin position="78"/>
        <end position="325"/>
    </location>
</feature>